<gene>
    <name evidence="7" type="ORF">PCOR1329_LOCUS37703</name>
</gene>
<feature type="transmembrane region" description="Helical" evidence="5">
    <location>
        <begin position="120"/>
        <end position="144"/>
    </location>
</feature>
<dbReference type="PANTHER" id="PTHR22950">
    <property type="entry name" value="AMINO ACID TRANSPORTER"/>
    <property type="match status" value="1"/>
</dbReference>
<keyword evidence="4 5" id="KW-0472">Membrane</keyword>
<evidence type="ECO:0000313" key="8">
    <source>
        <dbReference type="Proteomes" id="UP001189429"/>
    </source>
</evidence>
<organism evidence="7 8">
    <name type="scientific">Prorocentrum cordatum</name>
    <dbReference type="NCBI Taxonomy" id="2364126"/>
    <lineage>
        <taxon>Eukaryota</taxon>
        <taxon>Sar</taxon>
        <taxon>Alveolata</taxon>
        <taxon>Dinophyceae</taxon>
        <taxon>Prorocentrales</taxon>
        <taxon>Prorocentraceae</taxon>
        <taxon>Prorocentrum</taxon>
    </lineage>
</organism>
<comment type="subcellular location">
    <subcellularLocation>
        <location evidence="1">Membrane</location>
        <topology evidence="1">Multi-pass membrane protein</topology>
    </subcellularLocation>
</comment>
<dbReference type="PANTHER" id="PTHR22950:SF652">
    <property type="entry name" value="TRANSMEMBRANE AMINO ACID TRANSPORTER FAMILY PROTEIN"/>
    <property type="match status" value="1"/>
</dbReference>
<feature type="transmembrane region" description="Helical" evidence="5">
    <location>
        <begin position="376"/>
        <end position="396"/>
    </location>
</feature>
<feature type="domain" description="Amino acid transporter transmembrane" evidence="6">
    <location>
        <begin position="3"/>
        <end position="149"/>
    </location>
</feature>
<comment type="caution">
    <text evidence="7">The sequence shown here is derived from an EMBL/GenBank/DDBJ whole genome shotgun (WGS) entry which is preliminary data.</text>
</comment>
<keyword evidence="8" id="KW-1185">Reference proteome</keyword>
<feature type="transmembrane region" description="Helical" evidence="5">
    <location>
        <begin position="236"/>
        <end position="259"/>
    </location>
</feature>
<keyword evidence="2 5" id="KW-0812">Transmembrane</keyword>
<feature type="transmembrane region" description="Helical" evidence="5">
    <location>
        <begin position="337"/>
        <end position="356"/>
    </location>
</feature>
<evidence type="ECO:0000259" key="6">
    <source>
        <dbReference type="Pfam" id="PF01490"/>
    </source>
</evidence>
<protein>
    <recommendedName>
        <fullName evidence="6">Amino acid transporter transmembrane domain-containing protein</fullName>
    </recommendedName>
</protein>
<feature type="domain" description="Amino acid transporter transmembrane" evidence="6">
    <location>
        <begin position="232"/>
        <end position="395"/>
    </location>
</feature>
<sequence length="405" mass="42782">MARSIINVTKNILGTSVGMLSLPSGVAAGTGIVPAICLTVLLGMHSGWTFSLFGRACESTGASDIRGLGRLAASGHRLARAMDWVCTLRTSFACLAFSIVMADSFTAILSSAGLPVARNVALGALSALVLLPLCCLRDLSALAYTSLLGPQISRNLLYNGVHRAPILRRLVRCRRQVLRGGRRRGVRRGARRPLGGDPEHVGAGLRAVHRDLRALQRAEVLEPAQESRSVGRFNRVVSVSFGIAVVLCVTAMSAGFLTFGAQTRGNVLNNYSTSDPLATIARLSVACSVVCTYPLAFTGLRDGVMSLLEVTSSRRNHLLTTLILLSRGSKPLPGGQVAFVVNLGGAIFGALIVYIFPSVLFLRTTPRASGAERRAARATVCAGVLLAVAGTAVAVVQEFAPRRLR</sequence>
<evidence type="ECO:0000256" key="1">
    <source>
        <dbReference type="ARBA" id="ARBA00004141"/>
    </source>
</evidence>
<dbReference type="EMBL" id="CAUYUJ010014571">
    <property type="protein sequence ID" value="CAK0843319.1"/>
    <property type="molecule type" value="Genomic_DNA"/>
</dbReference>
<feature type="transmembrane region" description="Helical" evidence="5">
    <location>
        <begin position="20"/>
        <end position="42"/>
    </location>
</feature>
<evidence type="ECO:0000256" key="5">
    <source>
        <dbReference type="SAM" id="Phobius"/>
    </source>
</evidence>
<keyword evidence="3 5" id="KW-1133">Transmembrane helix</keyword>
<accession>A0ABN9TC99</accession>
<dbReference type="InterPro" id="IPR013057">
    <property type="entry name" value="AA_transpt_TM"/>
</dbReference>
<feature type="transmembrane region" description="Helical" evidence="5">
    <location>
        <begin position="279"/>
        <end position="297"/>
    </location>
</feature>
<evidence type="ECO:0000256" key="2">
    <source>
        <dbReference type="ARBA" id="ARBA00022692"/>
    </source>
</evidence>
<reference evidence="7" key="1">
    <citation type="submission" date="2023-10" db="EMBL/GenBank/DDBJ databases">
        <authorList>
            <person name="Chen Y."/>
            <person name="Shah S."/>
            <person name="Dougan E. K."/>
            <person name="Thang M."/>
            <person name="Chan C."/>
        </authorList>
    </citation>
    <scope>NUCLEOTIDE SEQUENCE [LARGE SCALE GENOMIC DNA]</scope>
</reference>
<name>A0ABN9TC99_9DINO</name>
<dbReference type="Pfam" id="PF01490">
    <property type="entry name" value="Aa_trans"/>
    <property type="match status" value="2"/>
</dbReference>
<dbReference type="Proteomes" id="UP001189429">
    <property type="component" value="Unassembled WGS sequence"/>
</dbReference>
<evidence type="ECO:0000313" key="7">
    <source>
        <dbReference type="EMBL" id="CAK0843319.1"/>
    </source>
</evidence>
<evidence type="ECO:0000256" key="4">
    <source>
        <dbReference type="ARBA" id="ARBA00023136"/>
    </source>
</evidence>
<evidence type="ECO:0000256" key="3">
    <source>
        <dbReference type="ARBA" id="ARBA00022989"/>
    </source>
</evidence>
<proteinExistence type="predicted"/>